<comment type="caution">
    <text evidence="2">The sequence shown here is derived from an EMBL/GenBank/DDBJ whole genome shotgun (WGS) entry which is preliminary data.</text>
</comment>
<evidence type="ECO:0000256" key="1">
    <source>
        <dbReference type="SAM" id="MobiDB-lite"/>
    </source>
</evidence>
<accession>A0A4Z2H9X7</accession>
<dbReference type="EMBL" id="SRLO01000307">
    <property type="protein sequence ID" value="TNN61833.1"/>
    <property type="molecule type" value="Genomic_DNA"/>
</dbReference>
<evidence type="ECO:0000313" key="2">
    <source>
        <dbReference type="EMBL" id="TNN61833.1"/>
    </source>
</evidence>
<feature type="region of interest" description="Disordered" evidence="1">
    <location>
        <begin position="37"/>
        <end position="99"/>
    </location>
</feature>
<evidence type="ECO:0000313" key="3">
    <source>
        <dbReference type="Proteomes" id="UP000314294"/>
    </source>
</evidence>
<organism evidence="2 3">
    <name type="scientific">Liparis tanakae</name>
    <name type="common">Tanaka's snailfish</name>
    <dbReference type="NCBI Taxonomy" id="230148"/>
    <lineage>
        <taxon>Eukaryota</taxon>
        <taxon>Metazoa</taxon>
        <taxon>Chordata</taxon>
        <taxon>Craniata</taxon>
        <taxon>Vertebrata</taxon>
        <taxon>Euteleostomi</taxon>
        <taxon>Actinopterygii</taxon>
        <taxon>Neopterygii</taxon>
        <taxon>Teleostei</taxon>
        <taxon>Neoteleostei</taxon>
        <taxon>Acanthomorphata</taxon>
        <taxon>Eupercaria</taxon>
        <taxon>Perciformes</taxon>
        <taxon>Cottioidei</taxon>
        <taxon>Cottales</taxon>
        <taxon>Liparidae</taxon>
        <taxon>Liparis</taxon>
    </lineage>
</organism>
<name>A0A4Z2H9X7_9TELE</name>
<proteinExistence type="predicted"/>
<keyword evidence="3" id="KW-1185">Reference proteome</keyword>
<protein>
    <submittedName>
        <fullName evidence="2">Uncharacterized protein</fullName>
    </submittedName>
</protein>
<reference evidence="2 3" key="1">
    <citation type="submission" date="2019-03" db="EMBL/GenBank/DDBJ databases">
        <title>First draft genome of Liparis tanakae, snailfish: a comprehensive survey of snailfish specific genes.</title>
        <authorList>
            <person name="Kim W."/>
            <person name="Song I."/>
            <person name="Jeong J.-H."/>
            <person name="Kim D."/>
            <person name="Kim S."/>
            <person name="Ryu S."/>
            <person name="Song J.Y."/>
            <person name="Lee S.K."/>
        </authorList>
    </citation>
    <scope>NUCLEOTIDE SEQUENCE [LARGE SCALE GENOMIC DNA]</scope>
    <source>
        <tissue evidence="2">Muscle</tissue>
    </source>
</reference>
<gene>
    <name evidence="2" type="ORF">EYF80_027950</name>
</gene>
<sequence length="186" mass="19864">MLLTVVTVNIGCLICLEDKVHYDIIRHIGHVAGQRLRFPSPRLGPSVSAGSRVVEQSVSQSEKQEGSEAGVTPGCSLSRFPPGPGPYSTLETGKRGGASRPIKRSVHNGPHYGFKGAQSHPTPAIPPPGPRNHSSVLLFPLLLLFYDDISFLHPFSSSSSPNPCCLLTNTNSPTSISISISSRPLF</sequence>
<dbReference type="AlphaFoldDB" id="A0A4Z2H9X7"/>
<dbReference type="Proteomes" id="UP000314294">
    <property type="component" value="Unassembled WGS sequence"/>
</dbReference>